<dbReference type="EMBL" id="JH993111">
    <property type="protein sequence ID" value="EKX34367.1"/>
    <property type="molecule type" value="Genomic_DNA"/>
</dbReference>
<reference evidence="4" key="2">
    <citation type="submission" date="2012-11" db="EMBL/GenBank/DDBJ databases">
        <authorList>
            <person name="Kuo A."/>
            <person name="Curtis B.A."/>
            <person name="Tanifuji G."/>
            <person name="Burki F."/>
            <person name="Gruber A."/>
            <person name="Irimia M."/>
            <person name="Maruyama S."/>
            <person name="Arias M.C."/>
            <person name="Ball S.G."/>
            <person name="Gile G.H."/>
            <person name="Hirakawa Y."/>
            <person name="Hopkins J.F."/>
            <person name="Rensing S.A."/>
            <person name="Schmutz J."/>
            <person name="Symeonidi A."/>
            <person name="Elias M."/>
            <person name="Eveleigh R.J."/>
            <person name="Herman E.K."/>
            <person name="Klute M.J."/>
            <person name="Nakayama T."/>
            <person name="Obornik M."/>
            <person name="Reyes-Prieto A."/>
            <person name="Armbrust E.V."/>
            <person name="Aves S.J."/>
            <person name="Beiko R.G."/>
            <person name="Coutinho P."/>
            <person name="Dacks J.B."/>
            <person name="Durnford D.G."/>
            <person name="Fast N.M."/>
            <person name="Green B.R."/>
            <person name="Grisdale C."/>
            <person name="Hempe F."/>
            <person name="Henrissat B."/>
            <person name="Hoppner M.P."/>
            <person name="Ishida K.-I."/>
            <person name="Kim E."/>
            <person name="Koreny L."/>
            <person name="Kroth P.G."/>
            <person name="Liu Y."/>
            <person name="Malik S.-B."/>
            <person name="Maier U.G."/>
            <person name="McRose D."/>
            <person name="Mock T."/>
            <person name="Neilson J.A."/>
            <person name="Onodera N.T."/>
            <person name="Poole A.M."/>
            <person name="Pritham E.J."/>
            <person name="Richards T.A."/>
            <person name="Rocap G."/>
            <person name="Roy S.W."/>
            <person name="Sarai C."/>
            <person name="Schaack S."/>
            <person name="Shirato S."/>
            <person name="Slamovits C.H."/>
            <person name="Spencer D.F."/>
            <person name="Suzuki S."/>
            <person name="Worden A.Z."/>
            <person name="Zauner S."/>
            <person name="Barry K."/>
            <person name="Bell C."/>
            <person name="Bharti A.K."/>
            <person name="Crow J.A."/>
            <person name="Grimwood J."/>
            <person name="Kramer R."/>
            <person name="Lindquist E."/>
            <person name="Lucas S."/>
            <person name="Salamov A."/>
            <person name="McFadden G.I."/>
            <person name="Lane C.E."/>
            <person name="Keeling P.J."/>
            <person name="Gray M.W."/>
            <person name="Grigoriev I.V."/>
            <person name="Archibald J.M."/>
        </authorList>
    </citation>
    <scope>NUCLEOTIDE SEQUENCE</scope>
    <source>
        <strain evidence="4">CCMP2712</strain>
    </source>
</reference>
<evidence type="ECO:0000256" key="1">
    <source>
        <dbReference type="SAM" id="MobiDB-lite"/>
    </source>
</evidence>
<name>L1IE55_GUITC</name>
<evidence type="ECO:0000313" key="2">
    <source>
        <dbReference type="EMBL" id="EKX34367.1"/>
    </source>
</evidence>
<feature type="region of interest" description="Disordered" evidence="1">
    <location>
        <begin position="22"/>
        <end position="43"/>
    </location>
</feature>
<protein>
    <submittedName>
        <fullName evidence="2 3">Uncharacterized protein</fullName>
    </submittedName>
</protein>
<reference evidence="2 4" key="1">
    <citation type="journal article" date="2012" name="Nature">
        <title>Algal genomes reveal evolutionary mosaicism and the fate of nucleomorphs.</title>
        <authorList>
            <consortium name="DOE Joint Genome Institute"/>
            <person name="Curtis B.A."/>
            <person name="Tanifuji G."/>
            <person name="Burki F."/>
            <person name="Gruber A."/>
            <person name="Irimia M."/>
            <person name="Maruyama S."/>
            <person name="Arias M.C."/>
            <person name="Ball S.G."/>
            <person name="Gile G.H."/>
            <person name="Hirakawa Y."/>
            <person name="Hopkins J.F."/>
            <person name="Kuo A."/>
            <person name="Rensing S.A."/>
            <person name="Schmutz J."/>
            <person name="Symeonidi A."/>
            <person name="Elias M."/>
            <person name="Eveleigh R.J."/>
            <person name="Herman E.K."/>
            <person name="Klute M.J."/>
            <person name="Nakayama T."/>
            <person name="Obornik M."/>
            <person name="Reyes-Prieto A."/>
            <person name="Armbrust E.V."/>
            <person name="Aves S.J."/>
            <person name="Beiko R.G."/>
            <person name="Coutinho P."/>
            <person name="Dacks J.B."/>
            <person name="Durnford D.G."/>
            <person name="Fast N.M."/>
            <person name="Green B.R."/>
            <person name="Grisdale C.J."/>
            <person name="Hempel F."/>
            <person name="Henrissat B."/>
            <person name="Hoppner M.P."/>
            <person name="Ishida K."/>
            <person name="Kim E."/>
            <person name="Koreny L."/>
            <person name="Kroth P.G."/>
            <person name="Liu Y."/>
            <person name="Malik S.B."/>
            <person name="Maier U.G."/>
            <person name="McRose D."/>
            <person name="Mock T."/>
            <person name="Neilson J.A."/>
            <person name="Onodera N.T."/>
            <person name="Poole A.M."/>
            <person name="Pritham E.J."/>
            <person name="Richards T.A."/>
            <person name="Rocap G."/>
            <person name="Roy S.W."/>
            <person name="Sarai C."/>
            <person name="Schaack S."/>
            <person name="Shirato S."/>
            <person name="Slamovits C.H."/>
            <person name="Spencer D.F."/>
            <person name="Suzuki S."/>
            <person name="Worden A.Z."/>
            <person name="Zauner S."/>
            <person name="Barry K."/>
            <person name="Bell C."/>
            <person name="Bharti A.K."/>
            <person name="Crow J.A."/>
            <person name="Grimwood J."/>
            <person name="Kramer R."/>
            <person name="Lindquist E."/>
            <person name="Lucas S."/>
            <person name="Salamov A."/>
            <person name="McFadden G.I."/>
            <person name="Lane C.E."/>
            <person name="Keeling P.J."/>
            <person name="Gray M.W."/>
            <person name="Grigoriev I.V."/>
            <person name="Archibald J.M."/>
        </authorList>
    </citation>
    <scope>NUCLEOTIDE SEQUENCE</scope>
    <source>
        <strain evidence="2 4">CCMP2712</strain>
    </source>
</reference>
<dbReference type="RefSeq" id="XP_005821347.1">
    <property type="nucleotide sequence ID" value="XM_005821290.1"/>
</dbReference>
<dbReference type="HOGENOM" id="CLU_1655502_0_0_1"/>
<feature type="compositionally biased region" description="Basic and acidic residues" evidence="1">
    <location>
        <begin position="126"/>
        <end position="141"/>
    </location>
</feature>
<feature type="region of interest" description="Disordered" evidence="1">
    <location>
        <begin position="64"/>
        <end position="160"/>
    </location>
</feature>
<dbReference type="AlphaFoldDB" id="L1IE55"/>
<accession>L1IE55</accession>
<dbReference type="EnsemblProtists" id="EKX34367">
    <property type="protein sequence ID" value="EKX34367"/>
    <property type="gene ID" value="GUITHDRAFT_155762"/>
</dbReference>
<evidence type="ECO:0000313" key="3">
    <source>
        <dbReference type="EnsemblProtists" id="EKX34367"/>
    </source>
</evidence>
<dbReference type="GeneID" id="17291114"/>
<reference evidence="3" key="3">
    <citation type="submission" date="2015-06" db="UniProtKB">
        <authorList>
            <consortium name="EnsemblProtists"/>
        </authorList>
    </citation>
    <scope>IDENTIFICATION</scope>
</reference>
<feature type="compositionally biased region" description="Acidic residues" evidence="1">
    <location>
        <begin position="142"/>
        <end position="151"/>
    </location>
</feature>
<feature type="compositionally biased region" description="Basic residues" evidence="1">
    <location>
        <begin position="94"/>
        <end position="112"/>
    </location>
</feature>
<sequence length="160" mass="17286">MCQNCFHARKASNVRLVPVTPKAEKKGMAARAKRKREAKDVDEGDLSKLRLYCPFLANAIMKAGRFGKKKDDKKKPQKGDDDFDSDDEEAEMLKKKKEKARAKAKAGKKGSKAKGSSGPLSIVAKGIRDVLDYDPKKGAKDEGEEAAENEDGGGGGGDSD</sequence>
<keyword evidence="4" id="KW-1185">Reference proteome</keyword>
<organism evidence="2">
    <name type="scientific">Guillardia theta (strain CCMP2712)</name>
    <name type="common">Cryptophyte</name>
    <dbReference type="NCBI Taxonomy" id="905079"/>
    <lineage>
        <taxon>Eukaryota</taxon>
        <taxon>Cryptophyceae</taxon>
        <taxon>Pyrenomonadales</taxon>
        <taxon>Geminigeraceae</taxon>
        <taxon>Guillardia</taxon>
    </lineage>
</organism>
<feature type="compositionally biased region" description="Acidic residues" evidence="1">
    <location>
        <begin position="81"/>
        <end position="90"/>
    </location>
</feature>
<gene>
    <name evidence="2" type="ORF">GUITHDRAFT_155762</name>
</gene>
<dbReference type="KEGG" id="gtt:GUITHDRAFT_155762"/>
<dbReference type="Proteomes" id="UP000011087">
    <property type="component" value="Unassembled WGS sequence"/>
</dbReference>
<evidence type="ECO:0000313" key="4">
    <source>
        <dbReference type="Proteomes" id="UP000011087"/>
    </source>
</evidence>
<feature type="compositionally biased region" description="Basic and acidic residues" evidence="1">
    <location>
        <begin position="69"/>
        <end position="80"/>
    </location>
</feature>
<dbReference type="PaxDb" id="55529-EKX34367"/>
<proteinExistence type="predicted"/>